<reference evidence="2" key="1">
    <citation type="submission" date="2022-11" db="UniProtKB">
        <authorList>
            <consortium name="WormBaseParasite"/>
        </authorList>
    </citation>
    <scope>IDENTIFICATION</scope>
</reference>
<name>A0A914GR77_GLORO</name>
<keyword evidence="1" id="KW-1185">Reference proteome</keyword>
<protein>
    <submittedName>
        <fullName evidence="2">Uncharacterized protein</fullName>
    </submittedName>
</protein>
<evidence type="ECO:0000313" key="1">
    <source>
        <dbReference type="Proteomes" id="UP000887572"/>
    </source>
</evidence>
<dbReference type="Proteomes" id="UP000887572">
    <property type="component" value="Unplaced"/>
</dbReference>
<dbReference type="AlphaFoldDB" id="A0A914GR77"/>
<accession>A0A914GR77</accession>
<sequence length="207" mass="23546">MTRFKASVISLGHSSLKWKASCCVHPNKFKQHPTVVFSYILRSTGSSKQDFERVDLICRRLITELGASSAASIPTSSSSTRRAFCCVHPNKFKQHPTVVFSYILRSTGSSKQDFERVDLICRRLITELGAPSAAFIPTSSSSTRRWCSATFFELILRVFSYILRSACSDERRTRLAEYNNQWWDIIDRLEKEARDAEELISTRASCS</sequence>
<organism evidence="1 2">
    <name type="scientific">Globodera rostochiensis</name>
    <name type="common">Golden nematode worm</name>
    <name type="synonym">Heterodera rostochiensis</name>
    <dbReference type="NCBI Taxonomy" id="31243"/>
    <lineage>
        <taxon>Eukaryota</taxon>
        <taxon>Metazoa</taxon>
        <taxon>Ecdysozoa</taxon>
        <taxon>Nematoda</taxon>
        <taxon>Chromadorea</taxon>
        <taxon>Rhabditida</taxon>
        <taxon>Tylenchina</taxon>
        <taxon>Tylenchomorpha</taxon>
        <taxon>Tylenchoidea</taxon>
        <taxon>Heteroderidae</taxon>
        <taxon>Heteroderinae</taxon>
        <taxon>Globodera</taxon>
    </lineage>
</organism>
<proteinExistence type="predicted"/>
<evidence type="ECO:0000313" key="2">
    <source>
        <dbReference type="WBParaSite" id="Gr19_v10_g10555.t1"/>
    </source>
</evidence>
<dbReference type="WBParaSite" id="Gr19_v10_g10555.t1">
    <property type="protein sequence ID" value="Gr19_v10_g10555.t1"/>
    <property type="gene ID" value="Gr19_v10_g10555"/>
</dbReference>